<name>A0AAP0CRG8_9ASTR</name>
<dbReference type="Pfam" id="PF22936">
    <property type="entry name" value="Pol_BBD"/>
    <property type="match status" value="1"/>
</dbReference>
<feature type="domain" description="Retrovirus-related Pol polyprotein from transposon TNT 1-94-like beta-barrel" evidence="1">
    <location>
        <begin position="97"/>
        <end position="144"/>
    </location>
</feature>
<dbReference type="Proteomes" id="UP001408789">
    <property type="component" value="Unassembled WGS sequence"/>
</dbReference>
<keyword evidence="3" id="KW-1185">Reference proteome</keyword>
<organism evidence="2 3">
    <name type="scientific">Deinandra increscens subsp. villosa</name>
    <dbReference type="NCBI Taxonomy" id="3103831"/>
    <lineage>
        <taxon>Eukaryota</taxon>
        <taxon>Viridiplantae</taxon>
        <taxon>Streptophyta</taxon>
        <taxon>Embryophyta</taxon>
        <taxon>Tracheophyta</taxon>
        <taxon>Spermatophyta</taxon>
        <taxon>Magnoliopsida</taxon>
        <taxon>eudicotyledons</taxon>
        <taxon>Gunneridae</taxon>
        <taxon>Pentapetalae</taxon>
        <taxon>asterids</taxon>
        <taxon>campanulids</taxon>
        <taxon>Asterales</taxon>
        <taxon>Asteraceae</taxon>
        <taxon>Asteroideae</taxon>
        <taxon>Heliantheae alliance</taxon>
        <taxon>Madieae</taxon>
        <taxon>Madiinae</taxon>
        <taxon>Deinandra</taxon>
    </lineage>
</organism>
<dbReference type="AlphaFoldDB" id="A0AAP0CRG8"/>
<reference evidence="2 3" key="1">
    <citation type="submission" date="2024-04" db="EMBL/GenBank/DDBJ databases">
        <title>The reference genome of an endangered Asteraceae, Deinandra increscens subsp. villosa, native to the Central Coast of California.</title>
        <authorList>
            <person name="Guilliams M."/>
            <person name="Hasenstab-Lehman K."/>
            <person name="Meyer R."/>
            <person name="Mcevoy S."/>
        </authorList>
    </citation>
    <scope>NUCLEOTIDE SEQUENCE [LARGE SCALE GENOMIC DNA]</scope>
    <source>
        <tissue evidence="2">Leaf</tissue>
    </source>
</reference>
<accession>A0AAP0CRG8</accession>
<protein>
    <recommendedName>
        <fullName evidence="1">Retrovirus-related Pol polyprotein from transposon TNT 1-94-like beta-barrel domain-containing protein</fullName>
    </recommendedName>
</protein>
<gene>
    <name evidence="2" type="ORF">SSX86_022824</name>
</gene>
<proteinExistence type="predicted"/>
<evidence type="ECO:0000313" key="3">
    <source>
        <dbReference type="Proteomes" id="UP001408789"/>
    </source>
</evidence>
<dbReference type="EMBL" id="JBCNJP010000023">
    <property type="protein sequence ID" value="KAK9057984.1"/>
    <property type="molecule type" value="Genomic_DNA"/>
</dbReference>
<evidence type="ECO:0000259" key="1">
    <source>
        <dbReference type="Pfam" id="PF22936"/>
    </source>
</evidence>
<comment type="caution">
    <text evidence="2">The sequence shown here is derived from an EMBL/GenBank/DDBJ whole genome shotgun (WGS) entry which is preliminary data.</text>
</comment>
<dbReference type="InterPro" id="IPR054722">
    <property type="entry name" value="PolX-like_BBD"/>
</dbReference>
<sequence>MADDERPIMISARKNPIGEAAEFKTFVPRKREQFRGQQRDNNTQRIAKCTFCGREGHTRDGCFKRIGYPEWWPGDLTKDGTPPVANMGGKYNVNDEWIVDSGATEHITCRTDLLENKRKNNYETPVIIPNGDRVPVEGRGDYTMPSGDKIKEGLRSRNLIGAGECKKGLYRMGLFGVERKAMATTVDVWHKRLGHASESKLAQVDFLKNVSFKKAEELTTS</sequence>
<evidence type="ECO:0000313" key="2">
    <source>
        <dbReference type="EMBL" id="KAK9057984.1"/>
    </source>
</evidence>